<dbReference type="EMBL" id="MZNU01000177">
    <property type="protein sequence ID" value="OWP03262.1"/>
    <property type="molecule type" value="Genomic_DNA"/>
</dbReference>
<dbReference type="Proteomes" id="UP000242519">
    <property type="component" value="Unassembled WGS sequence"/>
</dbReference>
<dbReference type="GO" id="GO:0030687">
    <property type="term" value="C:preribosome, large subunit precursor"/>
    <property type="evidence" value="ECO:0007669"/>
    <property type="project" value="TreeGrafter"/>
</dbReference>
<organism evidence="3 4">
    <name type="scientific">Diplocarpon coronariae</name>
    <dbReference type="NCBI Taxonomy" id="2795749"/>
    <lineage>
        <taxon>Eukaryota</taxon>
        <taxon>Fungi</taxon>
        <taxon>Dikarya</taxon>
        <taxon>Ascomycota</taxon>
        <taxon>Pezizomycotina</taxon>
        <taxon>Leotiomycetes</taxon>
        <taxon>Helotiales</taxon>
        <taxon>Drepanopezizaceae</taxon>
        <taxon>Diplocarpon</taxon>
    </lineage>
</organism>
<dbReference type="InterPro" id="IPR045112">
    <property type="entry name" value="PPAN-like"/>
</dbReference>
<comment type="caution">
    <text evidence="3">The sequence shown here is derived from an EMBL/GenBank/DDBJ whole genome shotgun (WGS) entry which is preliminary data.</text>
</comment>
<gene>
    <name evidence="3" type="ORF">B2J93_2994</name>
</gene>
<protein>
    <recommendedName>
        <fullName evidence="2">Brix domain-containing protein</fullName>
    </recommendedName>
</protein>
<evidence type="ECO:0000259" key="2">
    <source>
        <dbReference type="PROSITE" id="PS50833"/>
    </source>
</evidence>
<feature type="region of interest" description="Disordered" evidence="1">
    <location>
        <begin position="306"/>
        <end position="329"/>
    </location>
</feature>
<dbReference type="GO" id="GO:0019843">
    <property type="term" value="F:rRNA binding"/>
    <property type="evidence" value="ECO:0007669"/>
    <property type="project" value="InterPro"/>
</dbReference>
<accession>A0A218Z670</accession>
<reference evidence="3 4" key="1">
    <citation type="submission" date="2017-04" db="EMBL/GenBank/DDBJ databases">
        <title>Draft genome sequence of Marssonina coronaria NL1: causal agent of apple blotch.</title>
        <authorList>
            <person name="Cheng Q."/>
        </authorList>
    </citation>
    <scope>NUCLEOTIDE SEQUENCE [LARGE SCALE GENOMIC DNA]</scope>
    <source>
        <strain evidence="3 4">NL1</strain>
    </source>
</reference>
<feature type="compositionally biased region" description="Basic residues" evidence="1">
    <location>
        <begin position="1"/>
        <end position="11"/>
    </location>
</feature>
<dbReference type="GO" id="GO:0006364">
    <property type="term" value="P:rRNA processing"/>
    <property type="evidence" value="ECO:0007669"/>
    <property type="project" value="InterPro"/>
</dbReference>
<name>A0A218Z670_9HELO</name>
<dbReference type="InParanoid" id="A0A218Z670"/>
<dbReference type="STRING" id="503106.A0A218Z670"/>
<feature type="compositionally biased region" description="Basic and acidic residues" evidence="1">
    <location>
        <begin position="314"/>
        <end position="329"/>
    </location>
</feature>
<evidence type="ECO:0000313" key="3">
    <source>
        <dbReference type="EMBL" id="OWP03262.1"/>
    </source>
</evidence>
<dbReference type="Pfam" id="PF04427">
    <property type="entry name" value="Brix"/>
    <property type="match status" value="1"/>
</dbReference>
<dbReference type="PANTHER" id="PTHR12661:SF5">
    <property type="entry name" value="SUPPRESSOR OF SWI4 1 HOMOLOG"/>
    <property type="match status" value="1"/>
</dbReference>
<dbReference type="PROSITE" id="PS50833">
    <property type="entry name" value="BRIX"/>
    <property type="match status" value="1"/>
</dbReference>
<evidence type="ECO:0000313" key="4">
    <source>
        <dbReference type="Proteomes" id="UP000242519"/>
    </source>
</evidence>
<feature type="region of interest" description="Disordered" evidence="1">
    <location>
        <begin position="381"/>
        <end position="451"/>
    </location>
</feature>
<dbReference type="OrthoDB" id="10261452at2759"/>
<evidence type="ECO:0000256" key="1">
    <source>
        <dbReference type="SAM" id="MobiDB-lite"/>
    </source>
</evidence>
<keyword evidence="4" id="KW-1185">Reference proteome</keyword>
<dbReference type="PANTHER" id="PTHR12661">
    <property type="entry name" value="PETER PAN-RELATED"/>
    <property type="match status" value="1"/>
</dbReference>
<dbReference type="SMART" id="SM00879">
    <property type="entry name" value="Brix"/>
    <property type="match status" value="1"/>
</dbReference>
<proteinExistence type="predicted"/>
<dbReference type="AlphaFoldDB" id="A0A218Z670"/>
<dbReference type="InterPro" id="IPR007109">
    <property type="entry name" value="Brix"/>
</dbReference>
<feature type="region of interest" description="Disordered" evidence="1">
    <location>
        <begin position="1"/>
        <end position="32"/>
    </location>
</feature>
<feature type="compositionally biased region" description="Acidic residues" evidence="1">
    <location>
        <begin position="406"/>
        <end position="445"/>
    </location>
</feature>
<sequence>MAKRRTKKRTHVGANNGSAGGGGGGLAKKPSNAPKSMVIRIGAGEVGPSVSQLVKDVRLMMEPGTASRLKERRANRLRDYLTMAGPLGVSHLMLFSRSESGNTNMRLAITPRGPTLHFNVEKYSLCKDVRKALKHPKGSGKEHLTAPLLVMNNFISPMSDSNSPNKVPKHLESLVTTIFQSLFPPISPQTTPLSSIRRVLLLNREPSKDGDGTYTINLRHYAITTKTLGISKPLRRLNAAEKIMNSQKSGKTKKGGLPNLGKMSDIADYMIGGDGDGYLTDGATSGSEVDTDAEVEIVETRANKILSKRRRQRSGAEKKDASNGGVEKRAVKMVELGPRMKLRMTKVEEGVCSGKIMWHEYINKSKEEIKALDKKWEQRRQQKEARKKIQKENVEKKRKAKGVDAAAEDDDEMDVDEWDSEGLEGDGEMELNEDMEERGEWEDEQKEIAAG</sequence>
<feature type="domain" description="Brix" evidence="2">
    <location>
        <begin position="36"/>
        <end position="353"/>
    </location>
</feature>
<dbReference type="GO" id="GO:0000027">
    <property type="term" value="P:ribosomal large subunit assembly"/>
    <property type="evidence" value="ECO:0007669"/>
    <property type="project" value="TreeGrafter"/>
</dbReference>
<dbReference type="FunCoup" id="A0A218Z670">
    <property type="interactions" value="817"/>
</dbReference>